<feature type="region of interest" description="Disordered" evidence="6">
    <location>
        <begin position="416"/>
        <end position="438"/>
    </location>
</feature>
<feature type="domain" description="Cupin type-1" evidence="7">
    <location>
        <begin position="264"/>
        <end position="413"/>
    </location>
</feature>
<dbReference type="PANTHER" id="PTHR31189:SF48">
    <property type="entry name" value="LEGUMIN B"/>
    <property type="match status" value="1"/>
</dbReference>
<sequence>MPKLSGIQSEWFQYWDENDDEFQCAGVALVRHTIQRRGILLPYYTNAPQLIYVVQGKGLLSQVVLRRTNQDHHHSLETEEHKKEIETSTRRFDQSGRVTSLLCQPEWLNGFITRVISDLVLVVLQDTLNAANQLDLNAREFYLAGNPQEQSDESRRQSRRSQGEQGDESRRRQGQGQSQRGEQQNGGNILSGLDTQIVADLYNINEEQAKNLQGLNDGRGRIVEAQDELRFLSPESQDDEREERRQQGRDNGIEETLCTLRLKYNIGNPENADIYNPRAGRITSLNSHTFPVLRRLQLSAERGFLYQNAFVAPFYNLNSNSLVYGLRGNGRIQVVNDNGDNVFDGELREGQALIVPQNFVVVKKAGDEGFEWVAFKTNDNAIVNPLAGQNSFIQALPLDVLANSFNLNREEAQRLKNNRQEQRLFSSNSRSQRRESRD</sequence>
<dbReference type="Gene3D" id="2.60.120.10">
    <property type="entry name" value="Jelly Rolls"/>
    <property type="match status" value="2"/>
</dbReference>
<feature type="region of interest" description="Disordered" evidence="6">
    <location>
        <begin position="230"/>
        <end position="252"/>
    </location>
</feature>
<evidence type="ECO:0000256" key="4">
    <source>
        <dbReference type="ARBA" id="ARBA00023157"/>
    </source>
</evidence>
<dbReference type="PROSITE" id="PS00305">
    <property type="entry name" value="11S_SEED_STORAGE"/>
    <property type="match status" value="1"/>
</dbReference>
<feature type="region of interest" description="Disordered" evidence="6">
    <location>
        <begin position="71"/>
        <end position="90"/>
    </location>
</feature>
<dbReference type="FunFam" id="2.60.120.10:FF:000073">
    <property type="entry name" value="Glycinin G1"/>
    <property type="match status" value="1"/>
</dbReference>
<name>A0A2N9G8G2_FAGSY</name>
<keyword evidence="4 5" id="KW-1015">Disulfide bond</keyword>
<accession>A0A2N9G8G2</accession>
<evidence type="ECO:0000256" key="5">
    <source>
        <dbReference type="RuleBase" id="RU003681"/>
    </source>
</evidence>
<evidence type="ECO:0000313" key="8">
    <source>
        <dbReference type="EMBL" id="SPC95808.1"/>
    </source>
</evidence>
<dbReference type="PANTHER" id="PTHR31189">
    <property type="entry name" value="OS03G0336100 PROTEIN-RELATED"/>
    <property type="match status" value="1"/>
</dbReference>
<keyword evidence="3 5" id="KW-0708">Seed storage protein</keyword>
<dbReference type="InterPro" id="IPR006045">
    <property type="entry name" value="Cupin_1"/>
</dbReference>
<dbReference type="EMBL" id="OIVN01001604">
    <property type="protein sequence ID" value="SPC95808.1"/>
    <property type="molecule type" value="Genomic_DNA"/>
</dbReference>
<evidence type="ECO:0000256" key="2">
    <source>
        <dbReference type="ARBA" id="ARBA00022761"/>
    </source>
</evidence>
<dbReference type="PRINTS" id="PR00439">
    <property type="entry name" value="11SGLOBULIN"/>
</dbReference>
<keyword evidence="2 5" id="KW-0758">Storage protein</keyword>
<dbReference type="SUPFAM" id="SSF51182">
    <property type="entry name" value="RmlC-like cupins"/>
    <property type="match status" value="1"/>
</dbReference>
<gene>
    <name evidence="8" type="ORF">FSB_LOCUS23690</name>
</gene>
<comment type="subunit">
    <text evidence="5">Hexamer; each subunit is composed of an acidic and a basic chain derived from a single precursor and linked by a disulfide bond.</text>
</comment>
<protein>
    <recommendedName>
        <fullName evidence="7">Cupin type-1 domain-containing protein</fullName>
    </recommendedName>
</protein>
<comment type="similarity">
    <text evidence="1 5">Belongs to the 11S seed storage protein (globulins) family.</text>
</comment>
<reference evidence="8" key="1">
    <citation type="submission" date="2018-02" db="EMBL/GenBank/DDBJ databases">
        <authorList>
            <person name="Cohen D.B."/>
            <person name="Kent A.D."/>
        </authorList>
    </citation>
    <scope>NUCLEOTIDE SEQUENCE</scope>
</reference>
<dbReference type="SMART" id="SM00835">
    <property type="entry name" value="Cupin_1"/>
    <property type="match status" value="2"/>
</dbReference>
<evidence type="ECO:0000256" key="3">
    <source>
        <dbReference type="ARBA" id="ARBA00023129"/>
    </source>
</evidence>
<feature type="domain" description="Cupin type-1" evidence="7">
    <location>
        <begin position="5"/>
        <end position="210"/>
    </location>
</feature>
<dbReference type="InterPro" id="IPR050253">
    <property type="entry name" value="Seed_Storage-Functional"/>
</dbReference>
<dbReference type="CDD" id="cd02243">
    <property type="entry name" value="cupin_11S_legumin_C"/>
    <property type="match status" value="1"/>
</dbReference>
<dbReference type="InterPro" id="IPR014710">
    <property type="entry name" value="RmlC-like_jellyroll"/>
</dbReference>
<feature type="compositionally biased region" description="Basic and acidic residues" evidence="6">
    <location>
        <begin position="242"/>
        <end position="252"/>
    </location>
</feature>
<comment type="function">
    <text evidence="5">Seed storage protein.</text>
</comment>
<dbReference type="InterPro" id="IPR011051">
    <property type="entry name" value="RmlC_Cupin_sf"/>
</dbReference>
<evidence type="ECO:0000256" key="6">
    <source>
        <dbReference type="SAM" id="MobiDB-lite"/>
    </source>
</evidence>
<dbReference type="CDD" id="cd02242">
    <property type="entry name" value="cupin_11S_legumin_N"/>
    <property type="match status" value="1"/>
</dbReference>
<feature type="region of interest" description="Disordered" evidence="6">
    <location>
        <begin position="145"/>
        <end position="189"/>
    </location>
</feature>
<feature type="compositionally biased region" description="Low complexity" evidence="6">
    <location>
        <begin position="174"/>
        <end position="188"/>
    </location>
</feature>
<dbReference type="GO" id="GO:0045735">
    <property type="term" value="F:nutrient reservoir activity"/>
    <property type="evidence" value="ECO:0007669"/>
    <property type="project" value="UniProtKB-KW"/>
</dbReference>
<dbReference type="InterPro" id="IPR022379">
    <property type="entry name" value="11S_seedstore_CS"/>
</dbReference>
<evidence type="ECO:0000256" key="1">
    <source>
        <dbReference type="ARBA" id="ARBA00007178"/>
    </source>
</evidence>
<evidence type="ECO:0000259" key="7">
    <source>
        <dbReference type="SMART" id="SM00835"/>
    </source>
</evidence>
<dbReference type="AlphaFoldDB" id="A0A2N9G8G2"/>
<organism evidence="8">
    <name type="scientific">Fagus sylvatica</name>
    <name type="common">Beechnut</name>
    <dbReference type="NCBI Taxonomy" id="28930"/>
    <lineage>
        <taxon>Eukaryota</taxon>
        <taxon>Viridiplantae</taxon>
        <taxon>Streptophyta</taxon>
        <taxon>Embryophyta</taxon>
        <taxon>Tracheophyta</taxon>
        <taxon>Spermatophyta</taxon>
        <taxon>Magnoliopsida</taxon>
        <taxon>eudicotyledons</taxon>
        <taxon>Gunneridae</taxon>
        <taxon>Pentapetalae</taxon>
        <taxon>rosids</taxon>
        <taxon>fabids</taxon>
        <taxon>Fagales</taxon>
        <taxon>Fagaceae</taxon>
        <taxon>Fagus</taxon>
    </lineage>
</organism>
<dbReference type="InterPro" id="IPR006044">
    <property type="entry name" value="11S_seedstore_pln"/>
</dbReference>
<proteinExistence type="inferred from homology"/>
<dbReference type="Pfam" id="PF00190">
    <property type="entry name" value="Cupin_1"/>
    <property type="match status" value="2"/>
</dbReference>